<reference evidence="2" key="1">
    <citation type="submission" date="2015-11" db="EMBL/GenBank/DDBJ databases">
        <title>De novo transcriptome assembly of four potential Pierce s Disease insect vectors from Arizona vineyards.</title>
        <authorList>
            <person name="Tassone E.E."/>
        </authorList>
    </citation>
    <scope>NUCLEOTIDE SEQUENCE</scope>
</reference>
<proteinExistence type="predicted"/>
<gene>
    <name evidence="2" type="ORF">g.32591</name>
</gene>
<organism evidence="2">
    <name type="scientific">Graphocephala atropunctata</name>
    <dbReference type="NCBI Taxonomy" id="36148"/>
    <lineage>
        <taxon>Eukaryota</taxon>
        <taxon>Metazoa</taxon>
        <taxon>Ecdysozoa</taxon>
        <taxon>Arthropoda</taxon>
        <taxon>Hexapoda</taxon>
        <taxon>Insecta</taxon>
        <taxon>Pterygota</taxon>
        <taxon>Neoptera</taxon>
        <taxon>Paraneoptera</taxon>
        <taxon>Hemiptera</taxon>
        <taxon>Auchenorrhyncha</taxon>
        <taxon>Membracoidea</taxon>
        <taxon>Cicadellidae</taxon>
        <taxon>Cicadellinae</taxon>
        <taxon>Cicadellini</taxon>
        <taxon>Graphocephala</taxon>
    </lineage>
</organism>
<name>A0A1B6MLV7_9HEMI</name>
<feature type="signal peptide" evidence="1">
    <location>
        <begin position="1"/>
        <end position="24"/>
    </location>
</feature>
<dbReference type="EMBL" id="GEBQ01003084">
    <property type="protein sequence ID" value="JAT36893.1"/>
    <property type="molecule type" value="Transcribed_RNA"/>
</dbReference>
<feature type="non-terminal residue" evidence="2">
    <location>
        <position position="1"/>
    </location>
</feature>
<accession>A0A1B6MLV7</accession>
<evidence type="ECO:0000313" key="2">
    <source>
        <dbReference type="EMBL" id="JAT36893.1"/>
    </source>
</evidence>
<dbReference type="AlphaFoldDB" id="A0A1B6MLV7"/>
<evidence type="ECO:0008006" key="3">
    <source>
        <dbReference type="Google" id="ProtNLM"/>
    </source>
</evidence>
<evidence type="ECO:0000256" key="1">
    <source>
        <dbReference type="SAM" id="SignalP"/>
    </source>
</evidence>
<feature type="chain" id="PRO_5008588347" description="Single domain-containing protein" evidence="1">
    <location>
        <begin position="25"/>
        <end position="139"/>
    </location>
</feature>
<sequence>ANSGLKMIALVLSAVLQMIVCVTTFYQGQPQYRCTLTEPWCMDWGCDLELKYGDKLAKGCAPVYDGNKCCPYTWICPSPEDSVVVTRAVETTTKDGSCKFGELWLNVGDTFSAKVPQFLPDIIIVKTCRCNIPPYVVCS</sequence>
<protein>
    <recommendedName>
        <fullName evidence="3">Single domain-containing protein</fullName>
    </recommendedName>
</protein>
<keyword evidence="1" id="KW-0732">Signal</keyword>